<proteinExistence type="predicted"/>
<protein>
    <submittedName>
        <fullName evidence="1">Uncharacterized protein</fullName>
    </submittedName>
</protein>
<dbReference type="EMBL" id="VKQA01000002">
    <property type="protein sequence ID" value="MDR4250724.1"/>
    <property type="molecule type" value="Genomic_DNA"/>
</dbReference>
<dbReference type="RefSeq" id="WP_309415825.1">
    <property type="nucleotide sequence ID" value="NZ_CP187659.1"/>
</dbReference>
<dbReference type="AlphaFoldDB" id="A0AAE3WJX5"/>
<evidence type="ECO:0000313" key="1">
    <source>
        <dbReference type="EMBL" id="MDR4250724.1"/>
    </source>
</evidence>
<comment type="caution">
    <text evidence="1">The sequence shown here is derived from an EMBL/GenBank/DDBJ whole genome shotgun (WGS) entry which is preliminary data.</text>
</comment>
<name>A0AAE3WJX5_BACPU</name>
<dbReference type="Proteomes" id="UP001182042">
    <property type="component" value="Unassembled WGS sequence"/>
</dbReference>
<reference evidence="1" key="1">
    <citation type="submission" date="2019-07" db="EMBL/GenBank/DDBJ databases">
        <title>Phylogenomic Reclassification of ATCC Bacillus Strains and Various Taxa within the Genus Bacillus.</title>
        <authorList>
            <person name="Riojas M.A."/>
            <person name="Frank A.M."/>
            <person name="Fenn S.L."/>
            <person name="King S."/>
            <person name="Brower S."/>
            <person name="Hazbon M.H."/>
        </authorList>
    </citation>
    <scope>NUCLEOTIDE SEQUENCE</scope>
    <source>
        <strain evidence="1">ATCC 27142</strain>
    </source>
</reference>
<sequence length="100" mass="11458">MTSFMDGCIRIAENRYLTRETSEMVRIFLGVEKPEDLTQLDGYEIKQETFLDPNGLTWGTNNYRLIGKSSETQPQEIPLCPDEPGVFYFETVTLRGGDRS</sequence>
<accession>A0AAE3WJX5</accession>
<gene>
    <name evidence="1" type="ORF">FO508_10245</name>
</gene>
<organism evidence="1 2">
    <name type="scientific">Bacillus pumilus</name>
    <name type="common">Bacillus mesentericus</name>
    <dbReference type="NCBI Taxonomy" id="1408"/>
    <lineage>
        <taxon>Bacteria</taxon>
        <taxon>Bacillati</taxon>
        <taxon>Bacillota</taxon>
        <taxon>Bacilli</taxon>
        <taxon>Bacillales</taxon>
        <taxon>Bacillaceae</taxon>
        <taxon>Bacillus</taxon>
    </lineage>
</organism>
<evidence type="ECO:0000313" key="2">
    <source>
        <dbReference type="Proteomes" id="UP001182042"/>
    </source>
</evidence>